<feature type="transmembrane region" description="Helical" evidence="1">
    <location>
        <begin position="215"/>
        <end position="233"/>
    </location>
</feature>
<keyword evidence="1" id="KW-0812">Transmembrane</keyword>
<dbReference type="RefSeq" id="WP_070993562.1">
    <property type="nucleotide sequence ID" value="NZ_CBCSHD010000012.1"/>
</dbReference>
<keyword evidence="3" id="KW-1185">Reference proteome</keyword>
<dbReference type="AlphaFoldDB" id="A0A1S1MX92"/>
<comment type="caution">
    <text evidence="2">The sequence shown here is derived from an EMBL/GenBank/DDBJ whole genome shotgun (WGS) entry which is preliminary data.</text>
</comment>
<reference evidence="2 3" key="1">
    <citation type="submission" date="2016-10" db="EMBL/GenBank/DDBJ databases">
        <title>Pseudoalteromonas amylolytica sp. nov., isolated from the surface seawater.</title>
        <authorList>
            <person name="Wu Y.-H."/>
            <person name="Cheng H."/>
            <person name="Jin X.-B."/>
            <person name="Wang C.-S."/>
            <person name="Xu X.-W."/>
        </authorList>
    </citation>
    <scope>NUCLEOTIDE SEQUENCE [LARGE SCALE GENOMIC DNA]</scope>
    <source>
        <strain evidence="2 3">JCM 12483</strain>
    </source>
</reference>
<feature type="transmembrane region" description="Helical" evidence="1">
    <location>
        <begin position="7"/>
        <end position="25"/>
    </location>
</feature>
<evidence type="ECO:0000313" key="3">
    <source>
        <dbReference type="Proteomes" id="UP000180253"/>
    </source>
</evidence>
<feature type="transmembrane region" description="Helical" evidence="1">
    <location>
        <begin position="45"/>
        <end position="67"/>
    </location>
</feature>
<dbReference type="Proteomes" id="UP000180253">
    <property type="component" value="Unassembled WGS sequence"/>
</dbReference>
<organism evidence="2 3">
    <name type="scientific">Pseudoalteromonas byunsanensis</name>
    <dbReference type="NCBI Taxonomy" id="327939"/>
    <lineage>
        <taxon>Bacteria</taxon>
        <taxon>Pseudomonadati</taxon>
        <taxon>Pseudomonadota</taxon>
        <taxon>Gammaproteobacteria</taxon>
        <taxon>Alteromonadales</taxon>
        <taxon>Pseudoalteromonadaceae</taxon>
        <taxon>Pseudoalteromonas</taxon>
    </lineage>
</organism>
<protein>
    <recommendedName>
        <fullName evidence="4">DUF2306 domain-containing protein</fullName>
    </recommendedName>
</protein>
<feature type="transmembrane region" description="Helical" evidence="1">
    <location>
        <begin position="180"/>
        <end position="203"/>
    </location>
</feature>
<gene>
    <name evidence="2" type="ORF">BIW53_18775</name>
</gene>
<dbReference type="OrthoDB" id="5984490at2"/>
<feature type="transmembrane region" description="Helical" evidence="1">
    <location>
        <begin position="88"/>
        <end position="106"/>
    </location>
</feature>
<accession>A0A1S1MX92</accession>
<evidence type="ECO:0000256" key="1">
    <source>
        <dbReference type="SAM" id="Phobius"/>
    </source>
</evidence>
<dbReference type="EMBL" id="MNAN01000037">
    <property type="protein sequence ID" value="OHU93407.1"/>
    <property type="molecule type" value="Genomic_DNA"/>
</dbReference>
<evidence type="ECO:0008006" key="4">
    <source>
        <dbReference type="Google" id="ProtNLM"/>
    </source>
</evidence>
<evidence type="ECO:0000313" key="2">
    <source>
        <dbReference type="EMBL" id="OHU93407.1"/>
    </source>
</evidence>
<sequence length="246" mass="27136">MEYIHKFAVYTHIILGSFALLLFWVPVIAKKGGGAHNRFGRYYNWAMYGTSILGVLACILVLADPLSAKPKGFADVQQQVQYIQQSRIFALFLLMLSLLVLASIYHGERVLKAKGNASLLRTPLHLSLLILLLVVATLSLLVGIQFSQTLLIVFAGVSLLVGTRMLRYVAQRNIAPRAWVIEHMGAMLGSGIGVYTAFSAVGGRHVFSYILGEQAVFLSWILPSVIGVVAISWGRRHYTTKFRVGC</sequence>
<dbReference type="STRING" id="327939.BIW53_18775"/>
<feature type="transmembrane region" description="Helical" evidence="1">
    <location>
        <begin position="126"/>
        <end position="159"/>
    </location>
</feature>
<keyword evidence="1" id="KW-1133">Transmembrane helix</keyword>
<proteinExistence type="predicted"/>
<keyword evidence="1" id="KW-0472">Membrane</keyword>
<name>A0A1S1MX92_9GAMM</name>